<gene>
    <name evidence="12" type="primary">FRRS1_2</name>
    <name evidence="12" type="ORF">OS493_018878</name>
</gene>
<feature type="domain" description="Cytochrome b561" evidence="11">
    <location>
        <begin position="171"/>
        <end position="376"/>
    </location>
</feature>
<feature type="chain" id="PRO_5040925480" evidence="9">
    <location>
        <begin position="25"/>
        <end position="440"/>
    </location>
</feature>
<evidence type="ECO:0000256" key="5">
    <source>
        <dbReference type="ARBA" id="ARBA00022982"/>
    </source>
</evidence>
<dbReference type="PROSITE" id="PS51257">
    <property type="entry name" value="PROKAR_LIPOPROTEIN"/>
    <property type="match status" value="1"/>
</dbReference>
<dbReference type="PANTHER" id="PTHR23130">
    <property type="entry name" value="CYTOCHROME B561 AND DOMON DOMAIN-CONTAINING PROTEIN"/>
    <property type="match status" value="1"/>
</dbReference>
<dbReference type="InterPro" id="IPR006593">
    <property type="entry name" value="Cyt_b561/ferric_Rdtase_TM"/>
</dbReference>
<evidence type="ECO:0000256" key="1">
    <source>
        <dbReference type="ARBA" id="ARBA00004370"/>
    </source>
</evidence>
<feature type="transmembrane region" description="Helical" evidence="8">
    <location>
        <begin position="350"/>
        <end position="374"/>
    </location>
</feature>
<dbReference type="EMBL" id="MU826360">
    <property type="protein sequence ID" value="KAJ7379081.1"/>
    <property type="molecule type" value="Genomic_DNA"/>
</dbReference>
<evidence type="ECO:0000256" key="2">
    <source>
        <dbReference type="ARBA" id="ARBA00022448"/>
    </source>
</evidence>
<evidence type="ECO:0000256" key="8">
    <source>
        <dbReference type="SAM" id="Phobius"/>
    </source>
</evidence>
<dbReference type="InterPro" id="IPR005018">
    <property type="entry name" value="DOMON_domain"/>
</dbReference>
<name>A0A9W9ZC96_9CNID</name>
<dbReference type="Proteomes" id="UP001163046">
    <property type="component" value="Unassembled WGS sequence"/>
</dbReference>
<feature type="domain" description="DOMON" evidence="10">
    <location>
        <begin position="49"/>
        <end position="164"/>
    </location>
</feature>
<dbReference type="SMART" id="SM00664">
    <property type="entry name" value="DoH"/>
    <property type="match status" value="1"/>
</dbReference>
<dbReference type="AlphaFoldDB" id="A0A9W9ZC96"/>
<reference evidence="12" key="1">
    <citation type="submission" date="2023-01" db="EMBL/GenBank/DDBJ databases">
        <title>Genome assembly of the deep-sea coral Lophelia pertusa.</title>
        <authorList>
            <person name="Herrera S."/>
            <person name="Cordes E."/>
        </authorList>
    </citation>
    <scope>NUCLEOTIDE SEQUENCE</scope>
    <source>
        <strain evidence="12">USNM1676648</strain>
        <tissue evidence="12">Polyp</tissue>
    </source>
</reference>
<keyword evidence="3 8" id="KW-0812">Transmembrane</keyword>
<keyword evidence="13" id="KW-1185">Reference proteome</keyword>
<organism evidence="12 13">
    <name type="scientific">Desmophyllum pertusum</name>
    <dbReference type="NCBI Taxonomy" id="174260"/>
    <lineage>
        <taxon>Eukaryota</taxon>
        <taxon>Metazoa</taxon>
        <taxon>Cnidaria</taxon>
        <taxon>Anthozoa</taxon>
        <taxon>Hexacorallia</taxon>
        <taxon>Scleractinia</taxon>
        <taxon>Caryophylliina</taxon>
        <taxon>Caryophylliidae</taxon>
        <taxon>Desmophyllum</taxon>
    </lineage>
</organism>
<dbReference type="PROSITE" id="PS50939">
    <property type="entry name" value="CYTOCHROME_B561"/>
    <property type="match status" value="1"/>
</dbReference>
<feature type="transmembrane region" description="Helical" evidence="8">
    <location>
        <begin position="317"/>
        <end position="338"/>
    </location>
</feature>
<dbReference type="Pfam" id="PF03188">
    <property type="entry name" value="Cytochrom_B561"/>
    <property type="match status" value="1"/>
</dbReference>
<dbReference type="OrthoDB" id="5974263at2759"/>
<feature type="transmembrane region" description="Helical" evidence="8">
    <location>
        <begin position="253"/>
        <end position="273"/>
    </location>
</feature>
<accession>A0A9W9ZC96</accession>
<dbReference type="Gene3D" id="1.20.120.1770">
    <property type="match status" value="1"/>
</dbReference>
<keyword evidence="6 8" id="KW-1133">Transmembrane helix</keyword>
<keyword evidence="4 9" id="KW-0732">Signal</keyword>
<keyword evidence="5" id="KW-0249">Electron transport</keyword>
<keyword evidence="7 8" id="KW-0472">Membrane</keyword>
<evidence type="ECO:0000313" key="13">
    <source>
        <dbReference type="Proteomes" id="UP001163046"/>
    </source>
</evidence>
<evidence type="ECO:0000256" key="4">
    <source>
        <dbReference type="ARBA" id="ARBA00022729"/>
    </source>
</evidence>
<evidence type="ECO:0000256" key="7">
    <source>
        <dbReference type="ARBA" id="ARBA00023136"/>
    </source>
</evidence>
<comment type="caution">
    <text evidence="12">The sequence shown here is derived from an EMBL/GenBank/DDBJ whole genome shotgun (WGS) entry which is preliminary data.</text>
</comment>
<feature type="transmembrane region" description="Helical" evidence="8">
    <location>
        <begin position="207"/>
        <end position="232"/>
    </location>
</feature>
<evidence type="ECO:0000259" key="11">
    <source>
        <dbReference type="PROSITE" id="PS50939"/>
    </source>
</evidence>
<feature type="signal peptide" evidence="9">
    <location>
        <begin position="1"/>
        <end position="24"/>
    </location>
</feature>
<feature type="transmembrane region" description="Helical" evidence="8">
    <location>
        <begin position="285"/>
        <end position="305"/>
    </location>
</feature>
<comment type="subcellular location">
    <subcellularLocation>
        <location evidence="1">Membrane</location>
    </subcellularLocation>
</comment>
<dbReference type="CDD" id="cd09628">
    <property type="entry name" value="DOMON_SDR_2_like"/>
    <property type="match status" value="1"/>
</dbReference>
<dbReference type="PROSITE" id="PS50836">
    <property type="entry name" value="DOMON"/>
    <property type="match status" value="1"/>
</dbReference>
<evidence type="ECO:0000256" key="3">
    <source>
        <dbReference type="ARBA" id="ARBA00022692"/>
    </source>
</evidence>
<sequence>MSMPTKHLLSIAFLLILLSTKLHGLTVSTAGCGTEKGCFRFPASCSTDCNFLVTYNVTSSNKVEFELSGKGDWAAVGFSDDPTMPNTDILMCVSNQALSGHYYASQQSRPPKTTPNPTAVTIVEQAVEGGMIKCRISRDINPSPPITNFKDLNSELVFLLGAIGSLSGNSIQQHGGSGSDRQATSSRINVTEASGSAAGISGININIIVHGTLMTIAWVLFAFVGLFTARYMRQVWEPTELFGVKAWFAVHRTLMTLTVLLTVTGIIVIFVHVKGWSVGAGPHPYLGIIVLVLALAQPIMAAFRPHPGEPRRNIFNWAHRIVGTTALILGVVTIYFGLDTVGLGSGMDKSGLYAVISFYIGEFIVFLFEVYLIISKRNREKRAVPVRDIQMEQPGHPTRASPEPEMPHKEAMIRTMMFVFVVLVGASVALTIILLIVLKP</sequence>
<dbReference type="CDD" id="cd08760">
    <property type="entry name" value="Cyt_b561_FRRS1_like"/>
    <property type="match status" value="1"/>
</dbReference>
<evidence type="ECO:0000256" key="6">
    <source>
        <dbReference type="ARBA" id="ARBA00022989"/>
    </source>
</evidence>
<proteinExistence type="predicted"/>
<evidence type="ECO:0000256" key="9">
    <source>
        <dbReference type="SAM" id="SignalP"/>
    </source>
</evidence>
<evidence type="ECO:0000313" key="12">
    <source>
        <dbReference type="EMBL" id="KAJ7379081.1"/>
    </source>
</evidence>
<feature type="transmembrane region" description="Helical" evidence="8">
    <location>
        <begin position="416"/>
        <end position="438"/>
    </location>
</feature>
<dbReference type="SMART" id="SM00665">
    <property type="entry name" value="B561"/>
    <property type="match status" value="1"/>
</dbReference>
<dbReference type="PANTHER" id="PTHR23130:SF171">
    <property type="entry name" value="OS01G0895300 PROTEIN"/>
    <property type="match status" value="1"/>
</dbReference>
<evidence type="ECO:0000259" key="10">
    <source>
        <dbReference type="PROSITE" id="PS50836"/>
    </source>
</evidence>
<dbReference type="GO" id="GO:0016020">
    <property type="term" value="C:membrane"/>
    <property type="evidence" value="ECO:0007669"/>
    <property type="project" value="UniProtKB-SubCell"/>
</dbReference>
<protein>
    <submittedName>
        <fullName evidence="12">DOMON domain-containing protein frrs1L</fullName>
    </submittedName>
</protein>
<dbReference type="Pfam" id="PF03351">
    <property type="entry name" value="DOMON"/>
    <property type="match status" value="1"/>
</dbReference>
<keyword evidence="2" id="KW-0813">Transport</keyword>